<accession>A0ABW6QZ00</accession>
<protein>
    <recommendedName>
        <fullName evidence="3">Lipoprotein</fullName>
    </recommendedName>
</protein>
<evidence type="ECO:0000313" key="2">
    <source>
        <dbReference type="Proteomes" id="UP001601948"/>
    </source>
</evidence>
<dbReference type="RefSeq" id="WP_387720490.1">
    <property type="nucleotide sequence ID" value="NZ_JBIAPI010000006.1"/>
</dbReference>
<proteinExistence type="predicted"/>
<dbReference type="EMBL" id="JBIAPI010000006">
    <property type="protein sequence ID" value="MFF3225768.1"/>
    <property type="molecule type" value="Genomic_DNA"/>
</dbReference>
<evidence type="ECO:0008006" key="3">
    <source>
        <dbReference type="Google" id="ProtNLM"/>
    </source>
</evidence>
<organism evidence="1 2">
    <name type="scientific">Nocardia suismassiliense</name>
    <dbReference type="NCBI Taxonomy" id="2077092"/>
    <lineage>
        <taxon>Bacteria</taxon>
        <taxon>Bacillati</taxon>
        <taxon>Actinomycetota</taxon>
        <taxon>Actinomycetes</taxon>
        <taxon>Mycobacteriales</taxon>
        <taxon>Nocardiaceae</taxon>
        <taxon>Nocardia</taxon>
    </lineage>
</organism>
<gene>
    <name evidence="1" type="ORF">ACFYV7_23430</name>
</gene>
<reference evidence="1 2" key="1">
    <citation type="submission" date="2024-10" db="EMBL/GenBank/DDBJ databases">
        <title>The Natural Products Discovery Center: Release of the First 8490 Sequenced Strains for Exploring Actinobacteria Biosynthetic Diversity.</title>
        <authorList>
            <person name="Kalkreuter E."/>
            <person name="Kautsar S.A."/>
            <person name="Yang D."/>
            <person name="Bader C.D."/>
            <person name="Teijaro C.N."/>
            <person name="Fluegel L."/>
            <person name="Davis C.M."/>
            <person name="Simpson J.R."/>
            <person name="Lauterbach L."/>
            <person name="Steele A.D."/>
            <person name="Gui C."/>
            <person name="Meng S."/>
            <person name="Li G."/>
            <person name="Viehrig K."/>
            <person name="Ye F."/>
            <person name="Su P."/>
            <person name="Kiefer A.F."/>
            <person name="Nichols A."/>
            <person name="Cepeda A.J."/>
            <person name="Yan W."/>
            <person name="Fan B."/>
            <person name="Jiang Y."/>
            <person name="Adhikari A."/>
            <person name="Zheng C.-J."/>
            <person name="Schuster L."/>
            <person name="Cowan T.M."/>
            <person name="Smanski M.J."/>
            <person name="Chevrette M.G."/>
            <person name="De Carvalho L.P.S."/>
            <person name="Shen B."/>
        </authorList>
    </citation>
    <scope>NUCLEOTIDE SEQUENCE [LARGE SCALE GENOMIC DNA]</scope>
    <source>
        <strain evidence="1 2">NPDC003040</strain>
    </source>
</reference>
<name>A0ABW6QZ00_9NOCA</name>
<sequence length="689" mass="74339">MHHVKALRTGRRTGSLLEYAAVWVVLLLLLATGCASSPSDTAFRFEVREGLNQNYFLREDKTAAHLLLRSGRNPRIVAAFPAGNSGTGVWFGPIAAAADWVLDSPLKAKASNDSQGRPRHGIEFDASISAHTLIPKQAVLSNVRVLRDYDQYALVPTELVVAPTIAGNTVTWARDRLDGAPGYQLGLEVIDGSVAPNGTITAGPDGRIALRVTAMTGDTPLTPLSGSELLNGHERKLDGAKNTLTFLSYREKFLAGSWRFNTYFGRDTLISMMLLKPVLAPEAIEAGIRSVLTRLGPEGQVAHEESLSEYAVLTNKRKSGTLSGAPIFDYNMIDENYLLAPVAAAHLLDDPTGAERASAYLRAPLDNSTVLLGQALVRNLRLVTSTTAAFADEPRYGNLIALQPGRDSGEWRDSGIGLGGGRYPYDVNAILAPAALEATARLLDHGVLDPFLTADDRLELSFAAAAAKTWRAEAPRLFTVTRDAEQARAAVDSYAGKIGVTAQDALASLDSNPITFPAIALDADGAPIPITHSDDTFDLLFGAPPPEILDQQVRAMFRPFPLGLITEAGLVVANPVFADPALQSQFTNHDYHGTVVWSWVQAALASGLDRQLDRTDLPQPVRERLVSAQRTLWEAIKAAESMANSELWSWRFENGRYRVAPFGASEADVTESNAAQLWSSVYLAITPPS</sequence>
<evidence type="ECO:0000313" key="1">
    <source>
        <dbReference type="EMBL" id="MFF3225768.1"/>
    </source>
</evidence>
<dbReference type="PROSITE" id="PS51257">
    <property type="entry name" value="PROKAR_LIPOPROTEIN"/>
    <property type="match status" value="1"/>
</dbReference>
<dbReference type="Proteomes" id="UP001601948">
    <property type="component" value="Unassembled WGS sequence"/>
</dbReference>
<keyword evidence="2" id="KW-1185">Reference proteome</keyword>
<comment type="caution">
    <text evidence="1">The sequence shown here is derived from an EMBL/GenBank/DDBJ whole genome shotgun (WGS) entry which is preliminary data.</text>
</comment>